<evidence type="ECO:0000313" key="10">
    <source>
        <dbReference type="Proteomes" id="UP000594220"/>
    </source>
</evidence>
<feature type="domain" description="Pentraxin (PTX)" evidence="8">
    <location>
        <begin position="49"/>
        <end position="246"/>
    </location>
</feature>
<dbReference type="AlphaFoldDB" id="A0A7M4EM81"/>
<evidence type="ECO:0000256" key="2">
    <source>
        <dbReference type="ARBA" id="ARBA00022723"/>
    </source>
</evidence>
<dbReference type="PRINTS" id="PR00895">
    <property type="entry name" value="PENTAXIN"/>
</dbReference>
<dbReference type="Ensembl" id="ENSCPRT00005014156.1">
    <property type="protein sequence ID" value="ENSCPRP00005012011.1"/>
    <property type="gene ID" value="ENSCPRG00005008560.1"/>
</dbReference>
<dbReference type="OMA" id="NASHEMV"/>
<evidence type="ECO:0000256" key="4">
    <source>
        <dbReference type="ARBA" id="ARBA00023157"/>
    </source>
</evidence>
<evidence type="ECO:0000256" key="6">
    <source>
        <dbReference type="PROSITE-ProRule" id="PRU01172"/>
    </source>
</evidence>
<comment type="caution">
    <text evidence="6">Lacks conserved residue(s) required for the propagation of feature annotation.</text>
</comment>
<dbReference type="InterPro" id="IPR051360">
    <property type="entry name" value="Neuronal_Pentraxin_Related"/>
</dbReference>
<sequence length="273" mass="31102">MLQQNKNCFQGYLCLFPLLILAFQEQGKFQLLNASHEMVQLMFLSVSLRGKKLDVSWKYQKYISLASASIPQLCQFTVCIDLNRTTNVSVWTAFSYDISNNSTNIHDAELGLSGENKHLKLYLFGTTREIKLDLTLFEWHSVCCTWDSKEGLLQVYNNGQHLGKEAMNSTKCLRPKGSLMLGYLHKNQGGSIIVQVNTGFLGNLYYFQMWDRVLKQEELMNCSQGNVVSWNTEKNFFPVRAPKVWNSLPAEVVQAPTLNTFKSKLDAYLAGIL</sequence>
<feature type="chain" id="PRO_5029675375" description="Pentraxin (PTX) domain-containing protein" evidence="7">
    <location>
        <begin position="23"/>
        <end position="273"/>
    </location>
</feature>
<dbReference type="GO" id="GO:0046872">
    <property type="term" value="F:metal ion binding"/>
    <property type="evidence" value="ECO:0007669"/>
    <property type="project" value="UniProtKB-KW"/>
</dbReference>
<dbReference type="PROSITE" id="PS51828">
    <property type="entry name" value="PTX_2"/>
    <property type="match status" value="1"/>
</dbReference>
<evidence type="ECO:0000256" key="3">
    <source>
        <dbReference type="ARBA" id="ARBA00022837"/>
    </source>
</evidence>
<evidence type="ECO:0000313" key="9">
    <source>
        <dbReference type="Ensembl" id="ENSCPRP00005012011.1"/>
    </source>
</evidence>
<keyword evidence="2" id="KW-0479">Metal-binding</keyword>
<keyword evidence="5" id="KW-0325">Glycoprotein</keyword>
<evidence type="ECO:0000256" key="7">
    <source>
        <dbReference type="SAM" id="SignalP"/>
    </source>
</evidence>
<accession>A0A7M4EM81</accession>
<reference evidence="9" key="2">
    <citation type="submission" date="2025-09" db="UniProtKB">
        <authorList>
            <consortium name="Ensembl"/>
        </authorList>
    </citation>
    <scope>IDENTIFICATION</scope>
</reference>
<dbReference type="SMART" id="SM00159">
    <property type="entry name" value="PTX"/>
    <property type="match status" value="1"/>
</dbReference>
<evidence type="ECO:0000256" key="5">
    <source>
        <dbReference type="ARBA" id="ARBA00023180"/>
    </source>
</evidence>
<dbReference type="InterPro" id="IPR013320">
    <property type="entry name" value="ConA-like_dom_sf"/>
</dbReference>
<comment type="cofactor">
    <cofactor evidence="1">
        <name>Ca(2+)</name>
        <dbReference type="ChEBI" id="CHEBI:29108"/>
    </cofactor>
</comment>
<dbReference type="Proteomes" id="UP000594220">
    <property type="component" value="Unplaced"/>
</dbReference>
<keyword evidence="10" id="KW-1185">Reference proteome</keyword>
<keyword evidence="4" id="KW-1015">Disulfide bond</keyword>
<evidence type="ECO:0000259" key="8">
    <source>
        <dbReference type="PROSITE" id="PS51828"/>
    </source>
</evidence>
<dbReference type="Pfam" id="PF00354">
    <property type="entry name" value="Pentaxin"/>
    <property type="match status" value="1"/>
</dbReference>
<dbReference type="GeneTree" id="ENSGT01030000234935"/>
<dbReference type="SUPFAM" id="SSF49899">
    <property type="entry name" value="Concanavalin A-like lectins/glucanases"/>
    <property type="match status" value="1"/>
</dbReference>
<keyword evidence="3" id="KW-0106">Calcium</keyword>
<proteinExistence type="predicted"/>
<name>A0A7M4EM81_CROPO</name>
<keyword evidence="7" id="KW-0732">Signal</keyword>
<dbReference type="InterPro" id="IPR001759">
    <property type="entry name" value="PTX_dom"/>
</dbReference>
<evidence type="ECO:0000256" key="1">
    <source>
        <dbReference type="ARBA" id="ARBA00001913"/>
    </source>
</evidence>
<dbReference type="PANTHER" id="PTHR19277:SF125">
    <property type="entry name" value="B6"/>
    <property type="match status" value="1"/>
</dbReference>
<feature type="signal peptide" evidence="7">
    <location>
        <begin position="1"/>
        <end position="22"/>
    </location>
</feature>
<organism evidence="9 10">
    <name type="scientific">Crocodylus porosus</name>
    <name type="common">Saltwater crocodile</name>
    <name type="synonym">Estuarine crocodile</name>
    <dbReference type="NCBI Taxonomy" id="8502"/>
    <lineage>
        <taxon>Eukaryota</taxon>
        <taxon>Metazoa</taxon>
        <taxon>Chordata</taxon>
        <taxon>Craniata</taxon>
        <taxon>Vertebrata</taxon>
        <taxon>Euteleostomi</taxon>
        <taxon>Archelosauria</taxon>
        <taxon>Archosauria</taxon>
        <taxon>Crocodylia</taxon>
        <taxon>Longirostres</taxon>
        <taxon>Crocodylidae</taxon>
        <taxon>Crocodylus</taxon>
    </lineage>
</organism>
<dbReference type="Gene3D" id="2.60.120.200">
    <property type="match status" value="1"/>
</dbReference>
<reference evidence="9" key="1">
    <citation type="submission" date="2025-08" db="UniProtKB">
        <authorList>
            <consortium name="Ensembl"/>
        </authorList>
    </citation>
    <scope>IDENTIFICATION</scope>
</reference>
<dbReference type="PANTHER" id="PTHR19277">
    <property type="entry name" value="PENTRAXIN"/>
    <property type="match status" value="1"/>
</dbReference>
<protein>
    <recommendedName>
        <fullName evidence="8">Pentraxin (PTX) domain-containing protein</fullName>
    </recommendedName>
</protein>